<evidence type="ECO:0000313" key="2">
    <source>
        <dbReference type="Proteomes" id="UP000294737"/>
    </source>
</evidence>
<reference evidence="1 2" key="1">
    <citation type="submission" date="2019-03" db="EMBL/GenBank/DDBJ databases">
        <title>Genomic Encyclopedia of Type Strains, Phase IV (KMG-IV): sequencing the most valuable type-strain genomes for metagenomic binning, comparative biology and taxonomic classification.</title>
        <authorList>
            <person name="Goeker M."/>
        </authorList>
    </citation>
    <scope>NUCLEOTIDE SEQUENCE [LARGE SCALE GENOMIC DNA]</scope>
    <source>
        <strain evidence="1 2">DSM 18555</strain>
    </source>
</reference>
<comment type="caution">
    <text evidence="1">The sequence shown here is derived from an EMBL/GenBank/DDBJ whole genome shotgun (WGS) entry which is preliminary data.</text>
</comment>
<keyword evidence="2" id="KW-1185">Reference proteome</keyword>
<accession>A0A4R6G057</accession>
<organism evidence="1 2">
    <name type="scientific">Herminiimonas fonticola</name>
    <dbReference type="NCBI Taxonomy" id="303380"/>
    <lineage>
        <taxon>Bacteria</taxon>
        <taxon>Pseudomonadati</taxon>
        <taxon>Pseudomonadota</taxon>
        <taxon>Betaproteobacteria</taxon>
        <taxon>Burkholderiales</taxon>
        <taxon>Oxalobacteraceae</taxon>
        <taxon>Herminiimonas</taxon>
    </lineage>
</organism>
<dbReference type="AlphaFoldDB" id="A0A4R6G057"/>
<evidence type="ECO:0000313" key="1">
    <source>
        <dbReference type="EMBL" id="TDN87681.1"/>
    </source>
</evidence>
<name>A0A4R6G057_9BURK</name>
<protein>
    <submittedName>
        <fullName evidence="1">Uncharacterized protein</fullName>
    </submittedName>
</protein>
<gene>
    <name evidence="1" type="ORF">EV677_2938</name>
</gene>
<dbReference type="EMBL" id="SNWF01000009">
    <property type="protein sequence ID" value="TDN87681.1"/>
    <property type="molecule type" value="Genomic_DNA"/>
</dbReference>
<proteinExistence type="predicted"/>
<dbReference type="Proteomes" id="UP000294737">
    <property type="component" value="Unassembled WGS sequence"/>
</dbReference>
<sequence length="221" mass="24595">MINILSGGLKELKKLITENIPRDALMAFEDAYYAGDEKGRRQASNFVQGHRPSAAGHDKHFFTNEFFFEALQVHGAEPTPLRGTKLVIGRLGIFNIARLNVPGHKWTNLQRSATRKRLAELNDAIARKYVQSDFFTEAGQPTAGTIFIVGVVDGRDENNISQLTQVMIAVPAADLKSWLYIEPLAEFVKLYDEVENVVQLDNATPKLKAPTKKQTGNDQGN</sequence>